<protein>
    <submittedName>
        <fullName evidence="1">Uncharacterized protein</fullName>
    </submittedName>
</protein>
<keyword evidence="3" id="KW-1185">Reference proteome</keyword>
<evidence type="ECO:0000313" key="3">
    <source>
        <dbReference type="Proteomes" id="UP001140949"/>
    </source>
</evidence>
<comment type="caution">
    <text evidence="1">The sequence shown here is derived from an EMBL/GenBank/DDBJ whole genome shotgun (WGS) entry which is preliminary data.</text>
</comment>
<evidence type="ECO:0000313" key="1">
    <source>
        <dbReference type="EMBL" id="KAJ6823929.1"/>
    </source>
</evidence>
<name>A0AAX6G5G6_IRIPA</name>
<accession>A0AAX6G5G6</accession>
<reference evidence="1" key="1">
    <citation type="journal article" date="2023" name="GigaByte">
        <title>Genome assembly of the bearded iris, Iris pallida Lam.</title>
        <authorList>
            <person name="Bruccoleri R.E."/>
            <person name="Oakeley E.J."/>
            <person name="Faust A.M.E."/>
            <person name="Altorfer M."/>
            <person name="Dessus-Babus S."/>
            <person name="Burckhardt D."/>
            <person name="Oertli M."/>
            <person name="Naumann U."/>
            <person name="Petersen F."/>
            <person name="Wong J."/>
        </authorList>
    </citation>
    <scope>NUCLEOTIDE SEQUENCE</scope>
    <source>
        <strain evidence="1">GSM-AAB239-AS_SAM_17_03QT</strain>
    </source>
</reference>
<sequence length="64" mass="7858">MLLLMFLELRERRPLEELKLLEGRMTTLKLTALLWFRPPGILMWKKGKTKILPLIWKIQRERRN</sequence>
<proteinExistence type="predicted"/>
<organism evidence="1 3">
    <name type="scientific">Iris pallida</name>
    <name type="common">Sweet iris</name>
    <dbReference type="NCBI Taxonomy" id="29817"/>
    <lineage>
        <taxon>Eukaryota</taxon>
        <taxon>Viridiplantae</taxon>
        <taxon>Streptophyta</taxon>
        <taxon>Embryophyta</taxon>
        <taxon>Tracheophyta</taxon>
        <taxon>Spermatophyta</taxon>
        <taxon>Magnoliopsida</taxon>
        <taxon>Liliopsida</taxon>
        <taxon>Asparagales</taxon>
        <taxon>Iridaceae</taxon>
        <taxon>Iridoideae</taxon>
        <taxon>Irideae</taxon>
        <taxon>Iris</taxon>
    </lineage>
</organism>
<dbReference type="Proteomes" id="UP001140949">
    <property type="component" value="Unassembled WGS sequence"/>
</dbReference>
<dbReference type="AlphaFoldDB" id="A0AAX6G5G6"/>
<gene>
    <name evidence="1" type="ORF">M6B38_128220</name>
    <name evidence="2" type="ORF">M6B38_249275</name>
</gene>
<reference evidence="1" key="2">
    <citation type="submission" date="2023-04" db="EMBL/GenBank/DDBJ databases">
        <authorList>
            <person name="Bruccoleri R.E."/>
            <person name="Oakeley E.J."/>
            <person name="Faust A.-M."/>
            <person name="Dessus-Babus S."/>
            <person name="Altorfer M."/>
            <person name="Burckhardt D."/>
            <person name="Oertli M."/>
            <person name="Naumann U."/>
            <person name="Petersen F."/>
            <person name="Wong J."/>
        </authorList>
    </citation>
    <scope>NUCLEOTIDE SEQUENCE</scope>
    <source>
        <strain evidence="1">GSM-AAB239-AS_SAM_17_03QT</strain>
        <tissue evidence="1">Leaf</tissue>
    </source>
</reference>
<evidence type="ECO:0000313" key="2">
    <source>
        <dbReference type="EMBL" id="KAJ6853550.1"/>
    </source>
</evidence>
<dbReference type="EMBL" id="JANAVB010022596">
    <property type="protein sequence ID" value="KAJ6823929.1"/>
    <property type="molecule type" value="Genomic_DNA"/>
</dbReference>
<dbReference type="EMBL" id="JANAVB010000532">
    <property type="protein sequence ID" value="KAJ6853550.1"/>
    <property type="molecule type" value="Genomic_DNA"/>
</dbReference>